<name>A0A1Y2CHP0_9FUNG</name>
<dbReference type="EMBL" id="MCGO01000016">
    <property type="protein sequence ID" value="ORY46344.1"/>
    <property type="molecule type" value="Genomic_DNA"/>
</dbReference>
<keyword evidence="4" id="KW-1185">Reference proteome</keyword>
<dbReference type="InterPro" id="IPR006941">
    <property type="entry name" value="RNase_CAF1"/>
</dbReference>
<dbReference type="InterPro" id="IPR051181">
    <property type="entry name" value="CAF1_poly(A)_ribonucleases"/>
</dbReference>
<dbReference type="OrthoDB" id="1432093at2759"/>
<accession>A0A1Y2CHP0</accession>
<evidence type="ECO:0000313" key="3">
    <source>
        <dbReference type="EMBL" id="ORY46344.1"/>
    </source>
</evidence>
<dbReference type="SUPFAM" id="SSF53098">
    <property type="entry name" value="Ribonuclease H-like"/>
    <property type="match status" value="1"/>
</dbReference>
<dbReference type="GO" id="GO:0003723">
    <property type="term" value="F:RNA binding"/>
    <property type="evidence" value="ECO:0007669"/>
    <property type="project" value="TreeGrafter"/>
</dbReference>
<evidence type="ECO:0000256" key="2">
    <source>
        <dbReference type="SAM" id="MobiDB-lite"/>
    </source>
</evidence>
<feature type="region of interest" description="Disordered" evidence="2">
    <location>
        <begin position="283"/>
        <end position="321"/>
    </location>
</feature>
<feature type="compositionally biased region" description="Basic and acidic residues" evidence="2">
    <location>
        <begin position="283"/>
        <end position="297"/>
    </location>
</feature>
<comment type="caution">
    <text evidence="3">The sequence shown here is derived from an EMBL/GenBank/DDBJ whole genome shotgun (WGS) entry which is preliminary data.</text>
</comment>
<evidence type="ECO:0000256" key="1">
    <source>
        <dbReference type="ARBA" id="ARBA00008372"/>
    </source>
</evidence>
<dbReference type="InterPro" id="IPR012337">
    <property type="entry name" value="RNaseH-like_sf"/>
</dbReference>
<dbReference type="Gene3D" id="3.30.420.10">
    <property type="entry name" value="Ribonuclease H-like superfamily/Ribonuclease H"/>
    <property type="match status" value="1"/>
</dbReference>
<proteinExistence type="inferred from homology"/>
<dbReference type="Proteomes" id="UP000193642">
    <property type="component" value="Unassembled WGS sequence"/>
</dbReference>
<dbReference type="GO" id="GO:1990431">
    <property type="term" value="P:priRNA 3'-end processing"/>
    <property type="evidence" value="ECO:0007669"/>
    <property type="project" value="TreeGrafter"/>
</dbReference>
<gene>
    <name evidence="3" type="ORF">BCR33DRAFT_715459</name>
</gene>
<reference evidence="3 4" key="1">
    <citation type="submission" date="2016-07" db="EMBL/GenBank/DDBJ databases">
        <title>Pervasive Adenine N6-methylation of Active Genes in Fungi.</title>
        <authorList>
            <consortium name="DOE Joint Genome Institute"/>
            <person name="Mondo S.J."/>
            <person name="Dannebaum R.O."/>
            <person name="Kuo R.C."/>
            <person name="Labutti K."/>
            <person name="Haridas S."/>
            <person name="Kuo A."/>
            <person name="Salamov A."/>
            <person name="Ahrendt S.R."/>
            <person name="Lipzen A."/>
            <person name="Sullivan W."/>
            <person name="Andreopoulos W.B."/>
            <person name="Clum A."/>
            <person name="Lindquist E."/>
            <person name="Daum C."/>
            <person name="Ramamoorthy G.K."/>
            <person name="Gryganskyi A."/>
            <person name="Culley D."/>
            <person name="Magnuson J.K."/>
            <person name="James T.Y."/>
            <person name="O'Malley M.A."/>
            <person name="Stajich J.E."/>
            <person name="Spatafora J.W."/>
            <person name="Visel A."/>
            <person name="Grigoriev I.V."/>
        </authorList>
    </citation>
    <scope>NUCLEOTIDE SEQUENCE [LARGE SCALE GENOMIC DNA]</scope>
    <source>
        <strain evidence="3 4">JEL800</strain>
    </source>
</reference>
<dbReference type="GO" id="GO:0000289">
    <property type="term" value="P:nuclear-transcribed mRNA poly(A) tail shortening"/>
    <property type="evidence" value="ECO:0007669"/>
    <property type="project" value="TreeGrafter"/>
</dbReference>
<protein>
    <submittedName>
        <fullName evidence="3">CAF1-domain-containing protein</fullName>
    </submittedName>
</protein>
<dbReference type="GO" id="GO:0005634">
    <property type="term" value="C:nucleus"/>
    <property type="evidence" value="ECO:0007669"/>
    <property type="project" value="TreeGrafter"/>
</dbReference>
<dbReference type="Pfam" id="PF04857">
    <property type="entry name" value="CAF1"/>
    <property type="match status" value="1"/>
</dbReference>
<dbReference type="GO" id="GO:1990432">
    <property type="term" value="P:siRNA 3'-end processing"/>
    <property type="evidence" value="ECO:0007669"/>
    <property type="project" value="TreeGrafter"/>
</dbReference>
<dbReference type="AlphaFoldDB" id="A0A1Y2CHP0"/>
<dbReference type="STRING" id="329046.A0A1Y2CHP0"/>
<dbReference type="GO" id="GO:0000175">
    <property type="term" value="F:3'-5'-RNA exonuclease activity"/>
    <property type="evidence" value="ECO:0007669"/>
    <property type="project" value="TreeGrafter"/>
</dbReference>
<organism evidence="3 4">
    <name type="scientific">Rhizoclosmatium globosum</name>
    <dbReference type="NCBI Taxonomy" id="329046"/>
    <lineage>
        <taxon>Eukaryota</taxon>
        <taxon>Fungi</taxon>
        <taxon>Fungi incertae sedis</taxon>
        <taxon>Chytridiomycota</taxon>
        <taxon>Chytridiomycota incertae sedis</taxon>
        <taxon>Chytridiomycetes</taxon>
        <taxon>Chytridiales</taxon>
        <taxon>Chytriomycetaceae</taxon>
        <taxon>Rhizoclosmatium</taxon>
    </lineage>
</organism>
<sequence length="321" mass="36017">MSDAERERILNGEDEREAKALGELDYLLISKSDKPLIGHNMYLGEFMSTIQKFCFELPPTVGEFKSLCHSVFPVIYDTKHIANTDKKIKDLVTVSALSEMVSQLSSEPFSKPEFVMHPDFHDYLSPSATERFHEAGYDAFSTGVAFAKMMYHIADVPEGEPLDLSPTIEAQTEPVSTTRYHLNRFENKLNVMRSDEPILNLVGDEDPIDRSNVMYLANFPTSWKTHTIVSLCQPHVGHSFVADRNRVLDHVAINAIKEEPSGAGTLPLRVMLHEEFVVAEEELKAEEKAQETSRSEVEADAEDGEILDEDDGTIDVEPAQS</sequence>
<evidence type="ECO:0000313" key="4">
    <source>
        <dbReference type="Proteomes" id="UP000193642"/>
    </source>
</evidence>
<feature type="compositionally biased region" description="Acidic residues" evidence="2">
    <location>
        <begin position="298"/>
        <end position="314"/>
    </location>
</feature>
<dbReference type="PANTHER" id="PTHR15092:SF22">
    <property type="entry name" value="POLY(A)-SPECIFIC RIBONUCLEASE PNLDC1"/>
    <property type="match status" value="1"/>
</dbReference>
<comment type="similarity">
    <text evidence="1">Belongs to the CAF1 family.</text>
</comment>
<dbReference type="InterPro" id="IPR036397">
    <property type="entry name" value="RNaseH_sf"/>
</dbReference>
<dbReference type="PANTHER" id="PTHR15092">
    <property type="entry name" value="POLY A -SPECIFIC RIBONUCLEASE/TARGET OF EGR1, MEMBER 1"/>
    <property type="match status" value="1"/>
</dbReference>